<dbReference type="Pfam" id="PF12627">
    <property type="entry name" value="PolyA_pol_RNAbd"/>
    <property type="match status" value="1"/>
</dbReference>
<organism evidence="13 14">
    <name type="scientific">Emergencia timonensis</name>
    <dbReference type="NCBI Taxonomy" id="1776384"/>
    <lineage>
        <taxon>Bacteria</taxon>
        <taxon>Bacillati</taxon>
        <taxon>Bacillota</taxon>
        <taxon>Clostridia</taxon>
        <taxon>Peptostreptococcales</taxon>
        <taxon>Anaerovoracaceae</taxon>
        <taxon>Emergencia</taxon>
    </lineage>
</organism>
<dbReference type="GO" id="GO:0046872">
    <property type="term" value="F:metal ion binding"/>
    <property type="evidence" value="ECO:0007669"/>
    <property type="project" value="UniProtKB-KW"/>
</dbReference>
<evidence type="ECO:0000256" key="4">
    <source>
        <dbReference type="ARBA" id="ARBA00022695"/>
    </source>
</evidence>
<dbReference type="Gene3D" id="1.10.3090.10">
    <property type="entry name" value="cca-adding enzyme, domain 2"/>
    <property type="match status" value="1"/>
</dbReference>
<keyword evidence="8 9" id="KW-0694">RNA-binding</keyword>
<dbReference type="Gene3D" id="1.10.246.80">
    <property type="match status" value="1"/>
</dbReference>
<dbReference type="InterPro" id="IPR050264">
    <property type="entry name" value="Bact_CCA-adding_enz_type3_sf"/>
</dbReference>
<sequence length="384" mass="42396">MNINIPDYVNSALLALENAGHQGFIVGGCVRDALMGKKPADWDVCTSAKPEQIKDAFSGYKTIDIGMKHGTVAVLTSGGSVEITTYRIDGEYLDNRHPQKVVFTDDLTEDLARRDFTMNAIAYHPKDGLRDPFDGQKAIANRLIRCVGEPVKRFEEDSLRILRGLRFASVLGFQIEKGSAEAMRQCAERIRKVSAERINVELSKLILGSSADKVLQEFGDIIKIAAPGLRAVSVCHAPKKLPVRLAMLFPEKTEAALRQLKYDNHTIKTAAVVAGLLREAPPEGGFAVKKLLYRHGEEISRMYFETLGRLPELEEILQSGQCYSVGQLAVNGRDLIAAGIEPGKAIGESLEYLLQAVMKGKVENDKEQLLQIVLKEAFSLPQKY</sequence>
<dbReference type="NCBIfam" id="NF009814">
    <property type="entry name" value="PRK13299.1"/>
    <property type="match status" value="1"/>
</dbReference>
<protein>
    <submittedName>
        <fullName evidence="13">CCA tRNA nucleotidyltransferase</fullName>
        <ecNumber evidence="13">2.7.7.72</ecNumber>
    </submittedName>
</protein>
<dbReference type="PANTHER" id="PTHR46173">
    <property type="entry name" value="CCA TRNA NUCLEOTIDYLTRANSFERASE 1, MITOCHONDRIAL"/>
    <property type="match status" value="1"/>
</dbReference>
<name>A0A415DW10_9FIRM</name>
<keyword evidence="5" id="KW-0479">Metal-binding</keyword>
<keyword evidence="4 13" id="KW-0548">Nucleotidyltransferase</keyword>
<evidence type="ECO:0000256" key="7">
    <source>
        <dbReference type="ARBA" id="ARBA00022842"/>
    </source>
</evidence>
<evidence type="ECO:0000313" key="14">
    <source>
        <dbReference type="Proteomes" id="UP000284841"/>
    </source>
</evidence>
<keyword evidence="6" id="KW-0547">Nucleotide-binding</keyword>
<dbReference type="InterPro" id="IPR032810">
    <property type="entry name" value="CCA-adding_enz_C"/>
</dbReference>
<dbReference type="GO" id="GO:0008033">
    <property type="term" value="P:tRNA processing"/>
    <property type="evidence" value="ECO:0007669"/>
    <property type="project" value="UniProtKB-KW"/>
</dbReference>
<dbReference type="GO" id="GO:0000166">
    <property type="term" value="F:nucleotide binding"/>
    <property type="evidence" value="ECO:0007669"/>
    <property type="project" value="UniProtKB-KW"/>
</dbReference>
<proteinExistence type="inferred from homology"/>
<feature type="domain" description="Poly A polymerase head" evidence="10">
    <location>
        <begin position="24"/>
        <end position="145"/>
    </location>
</feature>
<dbReference type="RefSeq" id="WP_118336477.1">
    <property type="nucleotide sequence ID" value="NZ_AP025567.1"/>
</dbReference>
<comment type="caution">
    <text evidence="13">The sequence shown here is derived from an EMBL/GenBank/DDBJ whole genome shotgun (WGS) entry which is preliminary data.</text>
</comment>
<evidence type="ECO:0000259" key="12">
    <source>
        <dbReference type="Pfam" id="PF13735"/>
    </source>
</evidence>
<dbReference type="OrthoDB" id="9805698at2"/>
<dbReference type="GO" id="GO:0000049">
    <property type="term" value="F:tRNA binding"/>
    <property type="evidence" value="ECO:0007669"/>
    <property type="project" value="TreeGrafter"/>
</dbReference>
<evidence type="ECO:0000256" key="9">
    <source>
        <dbReference type="RuleBase" id="RU003953"/>
    </source>
</evidence>
<dbReference type="EC" id="2.7.7.72" evidence="13"/>
<dbReference type="STRING" id="1776384.GCA_900086585_01327"/>
<evidence type="ECO:0000256" key="1">
    <source>
        <dbReference type="ARBA" id="ARBA00001946"/>
    </source>
</evidence>
<evidence type="ECO:0000256" key="6">
    <source>
        <dbReference type="ARBA" id="ARBA00022741"/>
    </source>
</evidence>
<evidence type="ECO:0000313" key="13">
    <source>
        <dbReference type="EMBL" id="RHJ84676.1"/>
    </source>
</evidence>
<evidence type="ECO:0000256" key="5">
    <source>
        <dbReference type="ARBA" id="ARBA00022723"/>
    </source>
</evidence>
<dbReference type="GO" id="GO:0004810">
    <property type="term" value="F:CCA tRNA nucleotidyltransferase activity"/>
    <property type="evidence" value="ECO:0007669"/>
    <property type="project" value="UniProtKB-EC"/>
</dbReference>
<dbReference type="Proteomes" id="UP000284841">
    <property type="component" value="Unassembled WGS sequence"/>
</dbReference>
<accession>A0A415DW10</accession>
<dbReference type="Gene3D" id="3.30.460.10">
    <property type="entry name" value="Beta Polymerase, domain 2"/>
    <property type="match status" value="1"/>
</dbReference>
<dbReference type="Pfam" id="PF01743">
    <property type="entry name" value="PolyA_pol"/>
    <property type="match status" value="1"/>
</dbReference>
<keyword evidence="14" id="KW-1185">Reference proteome</keyword>
<gene>
    <name evidence="13" type="ORF">DW099_17035</name>
</gene>
<dbReference type="InterPro" id="IPR002646">
    <property type="entry name" value="PolA_pol_head_dom"/>
</dbReference>
<feature type="domain" description="tRNA nucleotidyltransferase/poly(A) polymerase RNA and SrmB- binding" evidence="11">
    <location>
        <begin position="172"/>
        <end position="216"/>
    </location>
</feature>
<keyword evidence="2 9" id="KW-0808">Transferase</keyword>
<feature type="domain" description="CCA-adding enzyme C-terminal" evidence="12">
    <location>
        <begin position="250"/>
        <end position="372"/>
    </location>
</feature>
<dbReference type="SUPFAM" id="SSF81301">
    <property type="entry name" value="Nucleotidyltransferase"/>
    <property type="match status" value="1"/>
</dbReference>
<dbReference type="AlphaFoldDB" id="A0A415DW10"/>
<dbReference type="Pfam" id="PF13735">
    <property type="entry name" value="tRNA_NucTran2_2"/>
    <property type="match status" value="1"/>
</dbReference>
<keyword evidence="7" id="KW-0460">Magnesium</keyword>
<evidence type="ECO:0000259" key="11">
    <source>
        <dbReference type="Pfam" id="PF12627"/>
    </source>
</evidence>
<evidence type="ECO:0000256" key="8">
    <source>
        <dbReference type="ARBA" id="ARBA00022884"/>
    </source>
</evidence>
<dbReference type="PANTHER" id="PTHR46173:SF1">
    <property type="entry name" value="CCA TRNA NUCLEOTIDYLTRANSFERASE 1, MITOCHONDRIAL"/>
    <property type="match status" value="1"/>
</dbReference>
<dbReference type="InterPro" id="IPR043519">
    <property type="entry name" value="NT_sf"/>
</dbReference>
<dbReference type="EMBL" id="QRMS01000006">
    <property type="protein sequence ID" value="RHJ84676.1"/>
    <property type="molecule type" value="Genomic_DNA"/>
</dbReference>
<evidence type="ECO:0000256" key="3">
    <source>
        <dbReference type="ARBA" id="ARBA00022694"/>
    </source>
</evidence>
<reference evidence="13 14" key="1">
    <citation type="submission" date="2018-08" db="EMBL/GenBank/DDBJ databases">
        <title>A genome reference for cultivated species of the human gut microbiota.</title>
        <authorList>
            <person name="Zou Y."/>
            <person name="Xue W."/>
            <person name="Luo G."/>
        </authorList>
    </citation>
    <scope>NUCLEOTIDE SEQUENCE [LARGE SCALE GENOMIC DNA]</scope>
    <source>
        <strain evidence="13 14">AM07-24</strain>
    </source>
</reference>
<dbReference type="InterPro" id="IPR032828">
    <property type="entry name" value="PolyA_RNA-bd"/>
</dbReference>
<evidence type="ECO:0000256" key="2">
    <source>
        <dbReference type="ARBA" id="ARBA00022679"/>
    </source>
</evidence>
<dbReference type="CDD" id="cd05398">
    <property type="entry name" value="NT_ClassII-CCAase"/>
    <property type="match status" value="1"/>
</dbReference>
<comment type="similarity">
    <text evidence="9">Belongs to the tRNA nucleotidyltransferase/poly(A) polymerase family.</text>
</comment>
<dbReference type="SUPFAM" id="SSF81891">
    <property type="entry name" value="Poly A polymerase C-terminal region-like"/>
    <property type="match status" value="1"/>
</dbReference>
<evidence type="ECO:0000259" key="10">
    <source>
        <dbReference type="Pfam" id="PF01743"/>
    </source>
</evidence>
<keyword evidence="3" id="KW-0819">tRNA processing</keyword>
<comment type="cofactor">
    <cofactor evidence="1">
        <name>Mg(2+)</name>
        <dbReference type="ChEBI" id="CHEBI:18420"/>
    </cofactor>
</comment>